<dbReference type="CDD" id="cd06267">
    <property type="entry name" value="PBP1_LacI_sugar_binding-like"/>
    <property type="match status" value="1"/>
</dbReference>
<dbReference type="InterPro" id="IPR036390">
    <property type="entry name" value="WH_DNA-bd_sf"/>
</dbReference>
<dbReference type="InterPro" id="IPR028082">
    <property type="entry name" value="Peripla_BP_I"/>
</dbReference>
<evidence type="ECO:0000259" key="5">
    <source>
        <dbReference type="PROSITE" id="PS50949"/>
    </source>
</evidence>
<dbReference type="Proteomes" id="UP001499854">
    <property type="component" value="Unassembled WGS sequence"/>
</dbReference>
<dbReference type="CDD" id="cd07377">
    <property type="entry name" value="WHTH_GntR"/>
    <property type="match status" value="1"/>
</dbReference>
<dbReference type="Pfam" id="PF13377">
    <property type="entry name" value="Peripla_BP_3"/>
    <property type="match status" value="1"/>
</dbReference>
<keyword evidence="3" id="KW-0804">Transcription</keyword>
<gene>
    <name evidence="6" type="ORF">GCM10009838_57750</name>
</gene>
<dbReference type="SUPFAM" id="SSF46785">
    <property type="entry name" value="Winged helix' DNA-binding domain"/>
    <property type="match status" value="1"/>
</dbReference>
<evidence type="ECO:0000256" key="3">
    <source>
        <dbReference type="ARBA" id="ARBA00023163"/>
    </source>
</evidence>
<evidence type="ECO:0000256" key="4">
    <source>
        <dbReference type="SAM" id="MobiDB-lite"/>
    </source>
</evidence>
<sequence>MDEPGLWSAASTAPGERELKFRVLADRLRREIRQDGCAPGRRLPTEAQLAASFAVSISTVRRAVDELVAEGLVLRRQGSGTFVRDQRPEKVRPTLIGVVVPHSSFYYPQVLRGVEEVRAAAGARVQLTCSDYDQALELTMLDEMLEAGVDGLLLVPTLSGPEPAGAYLRRLTGLPVPAVLMERRGGSLDDATEHVCTHHAAGAYDGVRHLASLGHRRIGLALRSPSPTAAPVTAGYRQAVAELGGEPAEFESALEEWGPATADRCLRRLREAGCTAALCFGDRQAALLVSAARRAGLGVPGDLALVAYDDEIADIPDVPLTAVAPPKRLIGRTAAELLLNRLRNPGQPPRQILLRPGLTVRTSCGAADRSSKEILRRTPTPGHGSRARAWPASA</sequence>
<dbReference type="PANTHER" id="PTHR30146">
    <property type="entry name" value="LACI-RELATED TRANSCRIPTIONAL REPRESSOR"/>
    <property type="match status" value="1"/>
</dbReference>
<dbReference type="PANTHER" id="PTHR30146:SF155">
    <property type="entry name" value="ALANINE RACEMASE"/>
    <property type="match status" value="1"/>
</dbReference>
<evidence type="ECO:0000256" key="2">
    <source>
        <dbReference type="ARBA" id="ARBA00023125"/>
    </source>
</evidence>
<dbReference type="PROSITE" id="PS50949">
    <property type="entry name" value="HTH_GNTR"/>
    <property type="match status" value="1"/>
</dbReference>
<keyword evidence="1" id="KW-0805">Transcription regulation</keyword>
<dbReference type="EMBL" id="BAAAQM010000038">
    <property type="protein sequence ID" value="GAA1987423.1"/>
    <property type="molecule type" value="Genomic_DNA"/>
</dbReference>
<evidence type="ECO:0000313" key="7">
    <source>
        <dbReference type="Proteomes" id="UP001499854"/>
    </source>
</evidence>
<name>A0ABN2SJ34_9ACTN</name>
<keyword evidence="7" id="KW-1185">Reference proteome</keyword>
<proteinExistence type="predicted"/>
<evidence type="ECO:0000256" key="1">
    <source>
        <dbReference type="ARBA" id="ARBA00023015"/>
    </source>
</evidence>
<feature type="domain" description="HTH gntR-type" evidence="5">
    <location>
        <begin position="18"/>
        <end position="86"/>
    </location>
</feature>
<dbReference type="SMART" id="SM00345">
    <property type="entry name" value="HTH_GNTR"/>
    <property type="match status" value="1"/>
</dbReference>
<reference evidence="6 7" key="1">
    <citation type="journal article" date="2019" name="Int. J. Syst. Evol. Microbiol.">
        <title>The Global Catalogue of Microorganisms (GCM) 10K type strain sequencing project: providing services to taxonomists for standard genome sequencing and annotation.</title>
        <authorList>
            <consortium name="The Broad Institute Genomics Platform"/>
            <consortium name="The Broad Institute Genome Sequencing Center for Infectious Disease"/>
            <person name="Wu L."/>
            <person name="Ma J."/>
        </authorList>
    </citation>
    <scope>NUCLEOTIDE SEQUENCE [LARGE SCALE GENOMIC DNA]</scope>
    <source>
        <strain evidence="6 7">JCM 16013</strain>
    </source>
</reference>
<dbReference type="Gene3D" id="1.10.10.10">
    <property type="entry name" value="Winged helix-like DNA-binding domain superfamily/Winged helix DNA-binding domain"/>
    <property type="match status" value="1"/>
</dbReference>
<dbReference type="SUPFAM" id="SSF53822">
    <property type="entry name" value="Periplasmic binding protein-like I"/>
    <property type="match status" value="1"/>
</dbReference>
<dbReference type="PRINTS" id="PR00035">
    <property type="entry name" value="HTHGNTR"/>
</dbReference>
<dbReference type="InterPro" id="IPR046335">
    <property type="entry name" value="LacI/GalR-like_sensor"/>
</dbReference>
<accession>A0ABN2SJ34</accession>
<dbReference type="RefSeq" id="WP_344660283.1">
    <property type="nucleotide sequence ID" value="NZ_BAAAQM010000038.1"/>
</dbReference>
<keyword evidence="2" id="KW-0238">DNA-binding</keyword>
<organism evidence="6 7">
    <name type="scientific">Catenulispora subtropica</name>
    <dbReference type="NCBI Taxonomy" id="450798"/>
    <lineage>
        <taxon>Bacteria</taxon>
        <taxon>Bacillati</taxon>
        <taxon>Actinomycetota</taxon>
        <taxon>Actinomycetes</taxon>
        <taxon>Catenulisporales</taxon>
        <taxon>Catenulisporaceae</taxon>
        <taxon>Catenulispora</taxon>
    </lineage>
</organism>
<comment type="caution">
    <text evidence="6">The sequence shown here is derived from an EMBL/GenBank/DDBJ whole genome shotgun (WGS) entry which is preliminary data.</text>
</comment>
<protein>
    <submittedName>
        <fullName evidence="6">Substrate-binding domain-containing protein</fullName>
    </submittedName>
</protein>
<dbReference type="InterPro" id="IPR000524">
    <property type="entry name" value="Tscrpt_reg_HTH_GntR"/>
</dbReference>
<dbReference type="InterPro" id="IPR036388">
    <property type="entry name" value="WH-like_DNA-bd_sf"/>
</dbReference>
<feature type="region of interest" description="Disordered" evidence="4">
    <location>
        <begin position="369"/>
        <end position="394"/>
    </location>
</feature>
<evidence type="ECO:0000313" key="6">
    <source>
        <dbReference type="EMBL" id="GAA1987423.1"/>
    </source>
</evidence>
<dbReference type="Pfam" id="PF00392">
    <property type="entry name" value="GntR"/>
    <property type="match status" value="1"/>
</dbReference>
<dbReference type="Gene3D" id="3.40.50.2300">
    <property type="match status" value="2"/>
</dbReference>